<protein>
    <recommendedName>
        <fullName evidence="1">DpnD/PcfM-like C-terminal domain-containing protein</fullName>
    </recommendedName>
</protein>
<dbReference type="Proteomes" id="UP001198439">
    <property type="component" value="Unassembled WGS sequence"/>
</dbReference>
<dbReference type="RefSeq" id="WP_162297425.1">
    <property type="nucleotide sequence ID" value="NZ_DBGCOW010000099.1"/>
</dbReference>
<name>A0AAW4VRR2_9FIRM</name>
<organism evidence="2 3">
    <name type="scientific">Faecalibacillus faecis</name>
    <dbReference type="NCBI Taxonomy" id="1982628"/>
    <lineage>
        <taxon>Bacteria</taxon>
        <taxon>Bacillati</taxon>
        <taxon>Bacillota</taxon>
        <taxon>Erysipelotrichia</taxon>
        <taxon>Erysipelotrichales</taxon>
        <taxon>Coprobacillaceae</taxon>
        <taxon>Faecalibacillus</taxon>
    </lineage>
</organism>
<accession>A0AAW4VRR2</accession>
<dbReference type="GeneID" id="77470769"/>
<sequence>MKFKVEIIEILQYQEVIEDKDEQKALQKLKEKYHDQGIILNEENYV</sequence>
<evidence type="ECO:0000313" key="3">
    <source>
        <dbReference type="Proteomes" id="UP001198439"/>
    </source>
</evidence>
<dbReference type="EMBL" id="JAJDKZ010000010">
    <property type="protein sequence ID" value="MCB8609983.1"/>
    <property type="molecule type" value="Genomic_DNA"/>
</dbReference>
<comment type="caution">
    <text evidence="2">The sequence shown here is derived from an EMBL/GenBank/DDBJ whole genome shotgun (WGS) entry which is preliminary data.</text>
</comment>
<feature type="domain" description="DpnD/PcfM-like C-terminal" evidence="1">
    <location>
        <begin position="4"/>
        <end position="45"/>
    </location>
</feature>
<evidence type="ECO:0000259" key="1">
    <source>
        <dbReference type="Pfam" id="PF14207"/>
    </source>
</evidence>
<proteinExistence type="predicted"/>
<dbReference type="AlphaFoldDB" id="A0AAW4VRR2"/>
<gene>
    <name evidence="2" type="ORF">LJD69_05180</name>
</gene>
<reference evidence="2" key="1">
    <citation type="submission" date="2021-10" db="EMBL/GenBank/DDBJ databases">
        <title>Collection of gut derived symbiotic bacterial strains cultured from healthy donors.</title>
        <authorList>
            <person name="Lin H."/>
            <person name="Littmann E."/>
            <person name="Kohout C."/>
            <person name="Pamer E.G."/>
        </authorList>
    </citation>
    <scope>NUCLEOTIDE SEQUENCE</scope>
    <source>
        <strain evidence="2">DFI.4.48</strain>
    </source>
</reference>
<evidence type="ECO:0000313" key="2">
    <source>
        <dbReference type="EMBL" id="MCB8609983.1"/>
    </source>
</evidence>
<dbReference type="Pfam" id="PF14207">
    <property type="entry name" value="DpnD-PcfM"/>
    <property type="match status" value="1"/>
</dbReference>
<dbReference type="InterPro" id="IPR025575">
    <property type="entry name" value="DpnD/PcfM_C"/>
</dbReference>